<dbReference type="EMBL" id="MNCJ02000320">
    <property type="protein sequence ID" value="KAF5806544.1"/>
    <property type="molecule type" value="Genomic_DNA"/>
</dbReference>
<sequence>MKSVGNFTWKANLQVVDLEDLYKGNVSYKKRGRDELGANRYRTLQYQYMKVKNGCASVLGTPKSVPNWYLRSFGSANFVPVPRTICSSLTTCFIRTTTLPHNFFG</sequence>
<accession>A0A251UN37</accession>
<dbReference type="Proteomes" id="UP000215914">
    <property type="component" value="Chromosome 5"/>
</dbReference>
<gene>
    <name evidence="2" type="ORF">HannXRQ_Chr05g0137701</name>
    <name evidence="1" type="ORF">HanXRQr2_Chr05g0222691</name>
</gene>
<name>A0A251UN37_HELAN</name>
<protein>
    <submittedName>
        <fullName evidence="2">Uncharacterized protein</fullName>
    </submittedName>
</protein>
<dbReference type="Gramene" id="mRNA:HanXRQr2_Chr05g0222691">
    <property type="protein sequence ID" value="mRNA:HanXRQr2_Chr05g0222691"/>
    <property type="gene ID" value="HanXRQr2_Chr05g0222691"/>
</dbReference>
<dbReference type="AlphaFoldDB" id="A0A251UN37"/>
<proteinExistence type="predicted"/>
<reference evidence="1" key="3">
    <citation type="submission" date="2020-06" db="EMBL/GenBank/DDBJ databases">
        <title>Helianthus annuus Genome sequencing and assembly Release 2.</title>
        <authorList>
            <person name="Gouzy J."/>
            <person name="Langlade N."/>
            <person name="Munos S."/>
        </authorList>
    </citation>
    <scope>NUCLEOTIDE SEQUENCE</scope>
    <source>
        <tissue evidence="1">Leaves</tissue>
    </source>
</reference>
<evidence type="ECO:0000313" key="1">
    <source>
        <dbReference type="EMBL" id="KAF5806544.1"/>
    </source>
</evidence>
<keyword evidence="3" id="KW-1185">Reference proteome</keyword>
<dbReference type="InParanoid" id="A0A251UN37"/>
<organism evidence="2 3">
    <name type="scientific">Helianthus annuus</name>
    <name type="common">Common sunflower</name>
    <dbReference type="NCBI Taxonomy" id="4232"/>
    <lineage>
        <taxon>Eukaryota</taxon>
        <taxon>Viridiplantae</taxon>
        <taxon>Streptophyta</taxon>
        <taxon>Embryophyta</taxon>
        <taxon>Tracheophyta</taxon>
        <taxon>Spermatophyta</taxon>
        <taxon>Magnoliopsida</taxon>
        <taxon>eudicotyledons</taxon>
        <taxon>Gunneridae</taxon>
        <taxon>Pentapetalae</taxon>
        <taxon>asterids</taxon>
        <taxon>campanulids</taxon>
        <taxon>Asterales</taxon>
        <taxon>Asteraceae</taxon>
        <taxon>Asteroideae</taxon>
        <taxon>Heliantheae alliance</taxon>
        <taxon>Heliantheae</taxon>
        <taxon>Helianthus</taxon>
    </lineage>
</organism>
<dbReference type="EMBL" id="CM007894">
    <property type="protein sequence ID" value="OTG24524.1"/>
    <property type="molecule type" value="Genomic_DNA"/>
</dbReference>
<evidence type="ECO:0000313" key="2">
    <source>
        <dbReference type="EMBL" id="OTG24524.1"/>
    </source>
</evidence>
<reference evidence="1 3" key="1">
    <citation type="journal article" date="2017" name="Nature">
        <title>The sunflower genome provides insights into oil metabolism, flowering and Asterid evolution.</title>
        <authorList>
            <person name="Badouin H."/>
            <person name="Gouzy J."/>
            <person name="Grassa C.J."/>
            <person name="Murat F."/>
            <person name="Staton S.E."/>
            <person name="Cottret L."/>
            <person name="Lelandais-Briere C."/>
            <person name="Owens G.L."/>
            <person name="Carrere S."/>
            <person name="Mayjonade B."/>
            <person name="Legrand L."/>
            <person name="Gill N."/>
            <person name="Kane N.C."/>
            <person name="Bowers J.E."/>
            <person name="Hubner S."/>
            <person name="Bellec A."/>
            <person name="Berard A."/>
            <person name="Berges H."/>
            <person name="Blanchet N."/>
            <person name="Boniface M.C."/>
            <person name="Brunel D."/>
            <person name="Catrice O."/>
            <person name="Chaidir N."/>
            <person name="Claudel C."/>
            <person name="Donnadieu C."/>
            <person name="Faraut T."/>
            <person name="Fievet G."/>
            <person name="Helmstetter N."/>
            <person name="King M."/>
            <person name="Knapp S.J."/>
            <person name="Lai Z."/>
            <person name="Le Paslier M.C."/>
            <person name="Lippi Y."/>
            <person name="Lorenzon L."/>
            <person name="Mandel J.R."/>
            <person name="Marage G."/>
            <person name="Marchand G."/>
            <person name="Marquand E."/>
            <person name="Bret-Mestries E."/>
            <person name="Morien E."/>
            <person name="Nambeesan S."/>
            <person name="Nguyen T."/>
            <person name="Pegot-Espagnet P."/>
            <person name="Pouilly N."/>
            <person name="Raftis F."/>
            <person name="Sallet E."/>
            <person name="Schiex T."/>
            <person name="Thomas J."/>
            <person name="Vandecasteele C."/>
            <person name="Vares D."/>
            <person name="Vear F."/>
            <person name="Vautrin S."/>
            <person name="Crespi M."/>
            <person name="Mangin B."/>
            <person name="Burke J.M."/>
            <person name="Salse J."/>
            <person name="Munos S."/>
            <person name="Vincourt P."/>
            <person name="Rieseberg L.H."/>
            <person name="Langlade N.B."/>
        </authorList>
    </citation>
    <scope>NUCLEOTIDE SEQUENCE [LARGE SCALE GENOMIC DNA]</scope>
    <source>
        <strain evidence="3">cv. SF193</strain>
        <tissue evidence="1">Leaves</tissue>
    </source>
</reference>
<evidence type="ECO:0000313" key="3">
    <source>
        <dbReference type="Proteomes" id="UP000215914"/>
    </source>
</evidence>
<reference evidence="2" key="2">
    <citation type="submission" date="2017-02" db="EMBL/GenBank/DDBJ databases">
        <title>Sunflower complete genome.</title>
        <authorList>
            <person name="Langlade N."/>
            <person name="Munos S."/>
        </authorList>
    </citation>
    <scope>NUCLEOTIDE SEQUENCE [LARGE SCALE GENOMIC DNA]</scope>
    <source>
        <tissue evidence="2">Leaves</tissue>
    </source>
</reference>